<proteinExistence type="predicted"/>
<evidence type="ECO:0000259" key="1">
    <source>
        <dbReference type="Pfam" id="PF18701"/>
    </source>
</evidence>
<name>A0A8X6VS32_TRICX</name>
<dbReference type="Pfam" id="PF18701">
    <property type="entry name" value="DUF5641"/>
    <property type="match status" value="1"/>
</dbReference>
<dbReference type="AlphaFoldDB" id="A0A8X6VS32"/>
<protein>
    <recommendedName>
        <fullName evidence="1">DUF5641 domain-containing protein</fullName>
    </recommendedName>
</protein>
<organism evidence="2 3">
    <name type="scientific">Trichonephila clavipes</name>
    <name type="common">Golden silk orbweaver</name>
    <name type="synonym">Nephila clavipes</name>
    <dbReference type="NCBI Taxonomy" id="2585209"/>
    <lineage>
        <taxon>Eukaryota</taxon>
        <taxon>Metazoa</taxon>
        <taxon>Ecdysozoa</taxon>
        <taxon>Arthropoda</taxon>
        <taxon>Chelicerata</taxon>
        <taxon>Arachnida</taxon>
        <taxon>Araneae</taxon>
        <taxon>Araneomorphae</taxon>
        <taxon>Entelegynae</taxon>
        <taxon>Araneoidea</taxon>
        <taxon>Nephilidae</taxon>
        <taxon>Trichonephila</taxon>
    </lineage>
</organism>
<accession>A0A8X6VS32</accession>
<feature type="domain" description="DUF5641" evidence="1">
    <location>
        <begin position="1"/>
        <end position="48"/>
    </location>
</feature>
<dbReference type="Proteomes" id="UP000887159">
    <property type="component" value="Unassembled WGS sequence"/>
</dbReference>
<evidence type="ECO:0000313" key="3">
    <source>
        <dbReference type="Proteomes" id="UP000887159"/>
    </source>
</evidence>
<sequence>MVLIKDDNLPVNKWSLGRITKLVPGTDGKVRVVEIKTNKGNIKRSIGKYFKIVQMAQNTGIAIPSDDVQELLDSHTLKLTIDQLVDMHEQDIEELESLNPVQSEN</sequence>
<dbReference type="InterPro" id="IPR040676">
    <property type="entry name" value="DUF5641"/>
</dbReference>
<dbReference type="EMBL" id="BMAU01021354">
    <property type="protein sequence ID" value="GFY20109.1"/>
    <property type="molecule type" value="Genomic_DNA"/>
</dbReference>
<evidence type="ECO:0000313" key="2">
    <source>
        <dbReference type="EMBL" id="GFY20109.1"/>
    </source>
</evidence>
<keyword evidence="3" id="KW-1185">Reference proteome</keyword>
<reference evidence="2" key="1">
    <citation type="submission" date="2020-08" db="EMBL/GenBank/DDBJ databases">
        <title>Multicomponent nature underlies the extraordinary mechanical properties of spider dragline silk.</title>
        <authorList>
            <person name="Kono N."/>
            <person name="Nakamura H."/>
            <person name="Mori M."/>
            <person name="Yoshida Y."/>
            <person name="Ohtoshi R."/>
            <person name="Malay A.D."/>
            <person name="Moran D.A.P."/>
            <person name="Tomita M."/>
            <person name="Numata K."/>
            <person name="Arakawa K."/>
        </authorList>
    </citation>
    <scope>NUCLEOTIDE SEQUENCE</scope>
</reference>
<comment type="caution">
    <text evidence="2">The sequence shown here is derived from an EMBL/GenBank/DDBJ whole genome shotgun (WGS) entry which is preliminary data.</text>
</comment>
<gene>
    <name evidence="2" type="ORF">TNCV_2148021</name>
</gene>